<gene>
    <name evidence="7" type="ORF">OKA104_LOCUS20520</name>
    <name evidence="6" type="ORF">VCS650_LOCUS24051</name>
</gene>
<evidence type="ECO:0000313" key="6">
    <source>
        <dbReference type="EMBL" id="CAF1173316.1"/>
    </source>
</evidence>
<evidence type="ECO:0000256" key="4">
    <source>
        <dbReference type="SAM" id="MobiDB-lite"/>
    </source>
</evidence>
<name>A0A819DR72_9BILA</name>
<dbReference type="GO" id="GO:0008270">
    <property type="term" value="F:zinc ion binding"/>
    <property type="evidence" value="ECO:0007669"/>
    <property type="project" value="UniProtKB-KW"/>
</dbReference>
<comment type="caution">
    <text evidence="7">The sequence shown here is derived from an EMBL/GenBank/DDBJ whole genome shotgun (WGS) entry which is preliminary data.</text>
</comment>
<reference evidence="7" key="1">
    <citation type="submission" date="2021-02" db="EMBL/GenBank/DDBJ databases">
        <authorList>
            <person name="Nowell W R."/>
        </authorList>
    </citation>
    <scope>NUCLEOTIDE SEQUENCE</scope>
</reference>
<dbReference type="InterPro" id="IPR012664">
    <property type="entry name" value="CHP02452"/>
</dbReference>
<dbReference type="Proteomes" id="UP000663881">
    <property type="component" value="Unassembled WGS sequence"/>
</dbReference>
<dbReference type="EMBL" id="CAJNON010000291">
    <property type="protein sequence ID" value="CAF1173316.1"/>
    <property type="molecule type" value="Genomic_DNA"/>
</dbReference>
<keyword evidence="1 3" id="KW-0863">Zinc-finger</keyword>
<feature type="compositionally biased region" description="Basic and acidic residues" evidence="4">
    <location>
        <begin position="125"/>
        <end position="134"/>
    </location>
</feature>
<sequence length="1667" mass="191517">MPSHAADQCSLCKASLNCREIEKITTVCGHTYHGECAQVYVEKSKKVYCPVCREPYALAEALDGFNAKNIGKTETNAAWSRGSRSRDEPSHIPSTASDRNTIKEEDSNSLLSRKTNHQDSGYQRSETRNSDKHHGNSSLKTSNSGFDVTWYESEMFRYKPDIMQFVARPDHAVFRNTWNSYLWREQFKRSIYDKSINNNTNQTSRLLRMTVMLNTIGTIRKASYMINNREIKLRINNKMKTIVYDHQSKLARGGKMSMSAIPYKLTTVELVKGDYLAAYDHLIKSDKRPLLLNMASASTPGSGYRTGHEGHEENLFRRSDYFRSLDIEVDGYQEQQSDRFYCTSDCQLNPIDSQKSIYPMDEFGAIYTSGVTIFRQLEDNGYAYMEKPLENVCILAMAAYEDPQLQDNMLAKKYAVGMRKKIENIFAIAYHHKHDSLVLSTFGCSTDKNLADRIVKLFSSVIEQYAGFFKTIIFVIPDDYSVDHNLNSKENFRIFQAIDGTVESIKPVNKPNIMFGPYRILSEDGTVSDICICDKYPCRFGATCSGINNKDHIQEFSHPPLCMKACITGKCELTTNPVHMYFSIHQKQCPDGGECQQINNEKHRQEFEHPSYCSAGSTCENMSEKHLKEYRHLPLCKDSHNCNDFRRRNKLHCNAYRHCALHCQYKYYCADFHDRKHMRELQHPFAPPCPFTPYHCHFYIELTQSSETQRPSQTVEQHCLDYSHVCRFGRNCVDTNAVHMEKSIHVARCICPHGDTCLKFNQEEHLNSYTHPNILDIRRLCKHSDKCHDRQRPEHIIKFRHDVHLDDTGVVAHFHLNKDTDFVRNQAESIARVKTFIENQKWESLPPDTIPREILDWVRTVQPVHRCNPVIFESIILHGHVMSRSYMDNLKKPYFVAKSVLQHSRIRLINDLHIPTIKQQAVEYITALVKDEFDKSGVPKLDQTTTPTTGTTNRTFLLTTSSSLGDEIKKKENFISASISTKDMDALRRTAIEIAQASIKLHSNPAGIGYEVDTQLGTDKTIFSVLGPHLGHYYGDVVIIFKREILHHPDANFSIQAATSFASGKAYSWRPWLGTDPASKDERIKLFHHSKLHASVPGYDIAAALELMAITSSILNKKSMNIDLNTIIERWTKVDSHQTIEAHLPQLIPLDYSEHIYMPKNIYENFNQATLKSINAVFRNRMTITEHECETDQAGSKLVPTPPTELRAEYQDFVVKELIKRFCNRTENSLSRPIKGAAITISPSDFRDHCVLPLTISQAYKQYCIDYVPSSTDDTIYIYWQVLKGDMMLTLSNERIDLSQGQSNLSCLVCYVAQTPEPSSSHYHEQASYLNKGTPFQHDKIIQKHTYAASSDTFYIGCNTGDFLTFCLEIQRSTGKVTLSHAGSNLIYNREIITHTFDKSELDLSKLEFVHVSAGKRIAPIRNLMIWFEKQPDLHPTSDKQFKIDSNPIDVDDQDSPLIPCPNNVNCLLQLSANETTHNSKYSHPCRFSELCRNHEPYLTHEPHQALNCQYDDKCDKLIDPIHRASYRHTGWPDFLIPCRFKQECHDRSGKHRIRYSHGELFYNISEKPTIPCKWGSICRELGNQQHCEEYSHSSKPQHHHEQIPCKWGSACWEIGNQQHCEKYSHSSKSEHHHAPIPCKWGSQCRTMNDSNHVKRYSHPEADTTSS</sequence>
<dbReference type="SMART" id="SM00184">
    <property type="entry name" value="RING"/>
    <property type="match status" value="1"/>
</dbReference>
<evidence type="ECO:0000313" key="7">
    <source>
        <dbReference type="EMBL" id="CAF3834764.1"/>
    </source>
</evidence>
<dbReference type="SUPFAM" id="SSF57850">
    <property type="entry name" value="RING/U-box"/>
    <property type="match status" value="1"/>
</dbReference>
<feature type="domain" description="RING-type" evidence="5">
    <location>
        <begin position="9"/>
        <end position="53"/>
    </location>
</feature>
<evidence type="ECO:0000256" key="3">
    <source>
        <dbReference type="PROSITE-ProRule" id="PRU00175"/>
    </source>
</evidence>
<dbReference type="NCBIfam" id="TIGR02452">
    <property type="entry name" value="TIGR02452 family protein"/>
    <property type="match status" value="1"/>
</dbReference>
<proteinExistence type="predicted"/>
<dbReference type="EMBL" id="CAJOAY010001377">
    <property type="protein sequence ID" value="CAF3834764.1"/>
    <property type="molecule type" value="Genomic_DNA"/>
</dbReference>
<evidence type="ECO:0000256" key="1">
    <source>
        <dbReference type="ARBA" id="ARBA00022771"/>
    </source>
</evidence>
<keyword evidence="1 3" id="KW-0479">Metal-binding</keyword>
<dbReference type="PROSITE" id="PS50089">
    <property type="entry name" value="ZF_RING_2"/>
    <property type="match status" value="1"/>
</dbReference>
<dbReference type="PANTHER" id="PTHR35596">
    <property type="entry name" value="DUF2263 DOMAIN-CONTAINING PROTEIN"/>
    <property type="match status" value="1"/>
</dbReference>
<feature type="region of interest" description="Disordered" evidence="4">
    <location>
        <begin position="76"/>
        <end position="140"/>
    </location>
</feature>
<evidence type="ECO:0000259" key="5">
    <source>
        <dbReference type="PROSITE" id="PS50089"/>
    </source>
</evidence>
<dbReference type="InterPro" id="IPR001841">
    <property type="entry name" value="Znf_RING"/>
</dbReference>
<dbReference type="InterPro" id="IPR043472">
    <property type="entry name" value="Macro_dom-like"/>
</dbReference>
<dbReference type="Gene3D" id="3.30.40.10">
    <property type="entry name" value="Zinc/RING finger domain, C3HC4 (zinc finger)"/>
    <property type="match status" value="1"/>
</dbReference>
<dbReference type="InterPro" id="IPR013083">
    <property type="entry name" value="Znf_RING/FYVE/PHD"/>
</dbReference>
<dbReference type="Pfam" id="PF10021">
    <property type="entry name" value="PARG_cat_microb"/>
    <property type="match status" value="1"/>
</dbReference>
<keyword evidence="2" id="KW-0862">Zinc</keyword>
<organism evidence="7 8">
    <name type="scientific">Adineta steineri</name>
    <dbReference type="NCBI Taxonomy" id="433720"/>
    <lineage>
        <taxon>Eukaryota</taxon>
        <taxon>Metazoa</taxon>
        <taxon>Spiralia</taxon>
        <taxon>Gnathifera</taxon>
        <taxon>Rotifera</taxon>
        <taxon>Eurotatoria</taxon>
        <taxon>Bdelloidea</taxon>
        <taxon>Adinetida</taxon>
        <taxon>Adinetidae</taxon>
        <taxon>Adineta</taxon>
    </lineage>
</organism>
<evidence type="ECO:0000256" key="2">
    <source>
        <dbReference type="ARBA" id="ARBA00022833"/>
    </source>
</evidence>
<dbReference type="Proteomes" id="UP000663891">
    <property type="component" value="Unassembled WGS sequence"/>
</dbReference>
<dbReference type="InterPro" id="IPR019261">
    <property type="entry name" value="PARG_cat_microbial"/>
</dbReference>
<feature type="compositionally biased region" description="Polar residues" evidence="4">
    <location>
        <begin position="108"/>
        <end position="124"/>
    </location>
</feature>
<dbReference type="PANTHER" id="PTHR35596:SF1">
    <property type="entry name" value="MICROBIAL-TYPE PARG CATALYTIC DOMAIN-CONTAINING PROTEIN"/>
    <property type="match status" value="1"/>
</dbReference>
<accession>A0A819DR72</accession>
<protein>
    <recommendedName>
        <fullName evidence="5">RING-type domain-containing protein</fullName>
    </recommendedName>
</protein>
<dbReference type="Gene3D" id="3.40.220.10">
    <property type="entry name" value="Leucine Aminopeptidase, subunit E, domain 1"/>
    <property type="match status" value="1"/>
</dbReference>
<dbReference type="OrthoDB" id="9995766at2759"/>
<evidence type="ECO:0000313" key="8">
    <source>
        <dbReference type="Proteomes" id="UP000663881"/>
    </source>
</evidence>